<feature type="modified residue" description="4-aspartylphosphate" evidence="1">
    <location>
        <position position="49"/>
    </location>
</feature>
<dbReference type="Proteomes" id="UP000886005">
    <property type="component" value="Unassembled WGS sequence"/>
</dbReference>
<evidence type="ECO:0000259" key="2">
    <source>
        <dbReference type="PROSITE" id="PS50110"/>
    </source>
</evidence>
<dbReference type="SMART" id="SM00448">
    <property type="entry name" value="REC"/>
    <property type="match status" value="1"/>
</dbReference>
<dbReference type="GO" id="GO:0000160">
    <property type="term" value="P:phosphorelay signal transduction system"/>
    <property type="evidence" value="ECO:0007669"/>
    <property type="project" value="InterPro"/>
</dbReference>
<evidence type="ECO:0000256" key="1">
    <source>
        <dbReference type="PROSITE-ProRule" id="PRU00169"/>
    </source>
</evidence>
<dbReference type="InterPro" id="IPR001789">
    <property type="entry name" value="Sig_transdc_resp-reg_receiver"/>
</dbReference>
<dbReference type="EMBL" id="DRLD01000096">
    <property type="protein sequence ID" value="HED09756.1"/>
    <property type="molecule type" value="Genomic_DNA"/>
</dbReference>
<evidence type="ECO:0000313" key="3">
    <source>
        <dbReference type="EMBL" id="HED09756.1"/>
    </source>
</evidence>
<dbReference type="InterPro" id="IPR052048">
    <property type="entry name" value="ST_Response_Regulator"/>
</dbReference>
<dbReference type="Gene3D" id="3.40.50.2300">
    <property type="match status" value="1"/>
</dbReference>
<dbReference type="Pfam" id="PF00072">
    <property type="entry name" value="Response_reg"/>
    <property type="match status" value="1"/>
</dbReference>
<dbReference type="PANTHER" id="PTHR43228">
    <property type="entry name" value="TWO-COMPONENT RESPONSE REGULATOR"/>
    <property type="match status" value="1"/>
</dbReference>
<name>A0A7V1LKM0_CALAY</name>
<keyword evidence="1" id="KW-0597">Phosphoprotein</keyword>
<dbReference type="PANTHER" id="PTHR43228:SF1">
    <property type="entry name" value="TWO-COMPONENT RESPONSE REGULATOR ARR22"/>
    <property type="match status" value="1"/>
</dbReference>
<feature type="domain" description="Response regulatory" evidence="2">
    <location>
        <begin position="1"/>
        <end position="114"/>
    </location>
</feature>
<accession>A0A7V1LKM0</accession>
<reference evidence="3" key="1">
    <citation type="journal article" date="2020" name="mSystems">
        <title>Genome- and Community-Level Interaction Insights into Carbon Utilization and Element Cycling Functions of Hydrothermarchaeota in Hydrothermal Sediment.</title>
        <authorList>
            <person name="Zhou Z."/>
            <person name="Liu Y."/>
            <person name="Xu W."/>
            <person name="Pan J."/>
            <person name="Luo Z.H."/>
            <person name="Li M."/>
        </authorList>
    </citation>
    <scope>NUCLEOTIDE SEQUENCE [LARGE SCALE GENOMIC DNA]</scope>
    <source>
        <strain evidence="3">HyVt-456</strain>
    </source>
</reference>
<dbReference type="AlphaFoldDB" id="A0A7V1LKM0"/>
<protein>
    <submittedName>
        <fullName evidence="3">Response regulator</fullName>
    </submittedName>
</protein>
<dbReference type="SUPFAM" id="SSF52172">
    <property type="entry name" value="CheY-like"/>
    <property type="match status" value="1"/>
</dbReference>
<dbReference type="InterPro" id="IPR011006">
    <property type="entry name" value="CheY-like_superfamily"/>
</dbReference>
<comment type="caution">
    <text evidence="3">The sequence shown here is derived from an EMBL/GenBank/DDBJ whole genome shotgun (WGS) entry which is preliminary data.</text>
</comment>
<sequence>MVVDDSSIIRKIIERGVTDKNYQLVGTASNGLEAIDIFKQTLPDIVTLDITMPEMNGLVVLEHLLAIKADVQVIVISALSDKGTAIEAIKKGAKSFIPKPFTTEQVQKTIEKLAVKVVS</sequence>
<organism evidence="3">
    <name type="scientific">Caldithrix abyssi</name>
    <dbReference type="NCBI Taxonomy" id="187145"/>
    <lineage>
        <taxon>Bacteria</taxon>
        <taxon>Pseudomonadati</taxon>
        <taxon>Calditrichota</taxon>
        <taxon>Calditrichia</taxon>
        <taxon>Calditrichales</taxon>
        <taxon>Calditrichaceae</taxon>
        <taxon>Caldithrix</taxon>
    </lineage>
</organism>
<gene>
    <name evidence="3" type="ORF">ENJ10_03630</name>
</gene>
<dbReference type="PROSITE" id="PS50110">
    <property type="entry name" value="RESPONSE_REGULATORY"/>
    <property type="match status" value="1"/>
</dbReference>
<proteinExistence type="predicted"/>